<feature type="region of interest" description="Disordered" evidence="2">
    <location>
        <begin position="310"/>
        <end position="376"/>
    </location>
</feature>
<accession>A0A9Q1QLY4</accession>
<evidence type="ECO:0000259" key="3">
    <source>
        <dbReference type="Pfam" id="PF24851"/>
    </source>
</evidence>
<protein>
    <recommendedName>
        <fullName evidence="3">DUF7725 domain-containing protein</fullName>
    </recommendedName>
</protein>
<dbReference type="Proteomes" id="UP001153076">
    <property type="component" value="Unassembled WGS sequence"/>
</dbReference>
<feature type="region of interest" description="Disordered" evidence="2">
    <location>
        <begin position="1"/>
        <end position="45"/>
    </location>
</feature>
<feature type="compositionally biased region" description="Low complexity" evidence="2">
    <location>
        <begin position="569"/>
        <end position="583"/>
    </location>
</feature>
<evidence type="ECO:0000256" key="2">
    <source>
        <dbReference type="SAM" id="MobiDB-lite"/>
    </source>
</evidence>
<feature type="compositionally biased region" description="Polar residues" evidence="2">
    <location>
        <begin position="752"/>
        <end position="777"/>
    </location>
</feature>
<evidence type="ECO:0000313" key="5">
    <source>
        <dbReference type="Proteomes" id="UP001153076"/>
    </source>
</evidence>
<evidence type="ECO:0000313" key="4">
    <source>
        <dbReference type="EMBL" id="KAJ8446431.1"/>
    </source>
</evidence>
<dbReference type="OrthoDB" id="2020644at2759"/>
<name>A0A9Q1QLY4_9CARY</name>
<comment type="caution">
    <text evidence="4">The sequence shown here is derived from an EMBL/GenBank/DDBJ whole genome shotgun (WGS) entry which is preliminary data.</text>
</comment>
<dbReference type="PANTHER" id="PTHR35766">
    <property type="entry name" value="OS08G0543600 PROTEIN"/>
    <property type="match status" value="1"/>
</dbReference>
<dbReference type="PANTHER" id="PTHR35766:SF1">
    <property type="entry name" value="OS08G0543600 PROTEIN"/>
    <property type="match status" value="1"/>
</dbReference>
<dbReference type="EMBL" id="JAKOGI010000056">
    <property type="protein sequence ID" value="KAJ8446431.1"/>
    <property type="molecule type" value="Genomic_DNA"/>
</dbReference>
<feature type="compositionally biased region" description="Basic and acidic residues" evidence="2">
    <location>
        <begin position="19"/>
        <end position="31"/>
    </location>
</feature>
<dbReference type="Pfam" id="PF24851">
    <property type="entry name" value="DUF7725"/>
    <property type="match status" value="1"/>
</dbReference>
<organism evidence="4 5">
    <name type="scientific">Carnegiea gigantea</name>
    <dbReference type="NCBI Taxonomy" id="171969"/>
    <lineage>
        <taxon>Eukaryota</taxon>
        <taxon>Viridiplantae</taxon>
        <taxon>Streptophyta</taxon>
        <taxon>Embryophyta</taxon>
        <taxon>Tracheophyta</taxon>
        <taxon>Spermatophyta</taxon>
        <taxon>Magnoliopsida</taxon>
        <taxon>eudicotyledons</taxon>
        <taxon>Gunneridae</taxon>
        <taxon>Pentapetalae</taxon>
        <taxon>Caryophyllales</taxon>
        <taxon>Cactineae</taxon>
        <taxon>Cactaceae</taxon>
        <taxon>Cactoideae</taxon>
        <taxon>Echinocereeae</taxon>
        <taxon>Carnegiea</taxon>
    </lineage>
</organism>
<feature type="domain" description="DUF7725" evidence="3">
    <location>
        <begin position="626"/>
        <end position="696"/>
    </location>
</feature>
<feature type="compositionally biased region" description="Polar residues" evidence="2">
    <location>
        <begin position="839"/>
        <end position="851"/>
    </location>
</feature>
<dbReference type="InterPro" id="IPR056142">
    <property type="entry name" value="DUF7725"/>
</dbReference>
<feature type="compositionally biased region" description="Polar residues" evidence="2">
    <location>
        <begin position="310"/>
        <end position="374"/>
    </location>
</feature>
<dbReference type="AlphaFoldDB" id="A0A9Q1QLY4"/>
<sequence length="851" mass="93527">MEAAASAGRNASVSSQSPSRKEWRVVSDHTVRNAGNEELERSKLGHSDERTIYEVQKGQDALDGVDFCSIQMDGIMGIDDGILQQRIHSLARQREELQQMEIELRAQMIIKSEIMEIQNSFDARLKERANVAATLQEQLREREQTIQELERKLEEKERELHAVRLDNEAAWAKEDLLREQNKELANFRRERDNIEAERAHHVKQIHDLQEHIQEKDRQLLELQEQHRIAQETILYKDEQIRDAQAWMARVQEMDVLQSSTLQAELRERTEQYNQLWLGCQRQFAEMERLHMQTIQQLQLELAGIMGKSGAYNTEPSIPQSTSSDGSQVGPNSVNNVEANGAGTSNVSSGGLQNGNSENSQPFAPLGSASTQANHVPSLPISPSPILGMPSYLPAGQVTAVHPYVMHQQGAHHSVPLHVPNSHVGHFHSVPAMASSQQWLNQQALPEGPQKSSQNQHPLSQNEENPLRSESSYSYDFSVNGPGLHADYLHAHTNQGLDCSLQISVSETQTLESADKSYLVGSEAQHSLQQISSQFSEALRLEPLNQTSEIKENNALNSADNGAESQDVLAEQASSAPSSSPSEASVHHVHFHETAVSNVTDSVLSEAAISTSQTNFLSTGRTPETALLDERALLACVVRTIPPGGSIRISSTLPNRLAKMLAPLHWHDYKKKYGKLDDFVANHPELFVIEDDYIQLREGAQGIIAATAAVAKVAAAAAASSPYSPFFPPVAVTPMAHTSRVKKVPSLEAKPLRNSSESNHSSGLQSHHPNGSGFSVSGNVKILSKSKDPLELNGSEFRPGQPVSVPAENGVHSDRSKLGNLQSKGPIPARTGAGFVGRQQGRTNSSQLASRR</sequence>
<keyword evidence="5" id="KW-1185">Reference proteome</keyword>
<feature type="region of interest" description="Disordered" evidence="2">
    <location>
        <begin position="741"/>
        <end position="851"/>
    </location>
</feature>
<reference evidence="4" key="1">
    <citation type="submission" date="2022-04" db="EMBL/GenBank/DDBJ databases">
        <title>Carnegiea gigantea Genome sequencing and assembly v2.</title>
        <authorList>
            <person name="Copetti D."/>
            <person name="Sanderson M.J."/>
            <person name="Burquez A."/>
            <person name="Wojciechowski M.F."/>
        </authorList>
    </citation>
    <scope>NUCLEOTIDE SEQUENCE</scope>
    <source>
        <strain evidence="4">SGP5-SGP5p</strain>
        <tissue evidence="4">Aerial part</tissue>
    </source>
</reference>
<feature type="coiled-coil region" evidence="1">
    <location>
        <begin position="83"/>
        <end position="232"/>
    </location>
</feature>
<keyword evidence="1" id="KW-0175">Coiled coil</keyword>
<feature type="compositionally biased region" description="Polar residues" evidence="2">
    <location>
        <begin position="9"/>
        <end position="18"/>
    </location>
</feature>
<feature type="region of interest" description="Disordered" evidence="2">
    <location>
        <begin position="434"/>
        <end position="473"/>
    </location>
</feature>
<feature type="region of interest" description="Disordered" evidence="2">
    <location>
        <begin position="551"/>
        <end position="586"/>
    </location>
</feature>
<evidence type="ECO:0000256" key="1">
    <source>
        <dbReference type="SAM" id="Coils"/>
    </source>
</evidence>
<proteinExistence type="predicted"/>
<feature type="compositionally biased region" description="Polar residues" evidence="2">
    <location>
        <begin position="551"/>
        <end position="563"/>
    </location>
</feature>
<gene>
    <name evidence="4" type="ORF">Cgig2_019324</name>
</gene>